<accession>A0A956RPF7</accession>
<protein>
    <submittedName>
        <fullName evidence="1">Uncharacterized protein</fullName>
    </submittedName>
</protein>
<name>A0A956RPF7_UNCEI</name>
<reference evidence="1" key="2">
    <citation type="journal article" date="2021" name="Microbiome">
        <title>Successional dynamics and alternative stable states in a saline activated sludge microbial community over 9 years.</title>
        <authorList>
            <person name="Wang Y."/>
            <person name="Ye J."/>
            <person name="Ju F."/>
            <person name="Liu L."/>
            <person name="Boyd J.A."/>
            <person name="Deng Y."/>
            <person name="Parks D.H."/>
            <person name="Jiang X."/>
            <person name="Yin X."/>
            <person name="Woodcroft B.J."/>
            <person name="Tyson G.W."/>
            <person name="Hugenholtz P."/>
            <person name="Polz M.F."/>
            <person name="Zhang T."/>
        </authorList>
    </citation>
    <scope>NUCLEOTIDE SEQUENCE</scope>
    <source>
        <strain evidence="1">HKST-UBA01</strain>
    </source>
</reference>
<proteinExistence type="predicted"/>
<gene>
    <name evidence="1" type="ORF">KC729_09175</name>
</gene>
<dbReference type="AlphaFoldDB" id="A0A956RPF7"/>
<dbReference type="Proteomes" id="UP000697710">
    <property type="component" value="Unassembled WGS sequence"/>
</dbReference>
<reference evidence="1" key="1">
    <citation type="submission" date="2020-04" db="EMBL/GenBank/DDBJ databases">
        <authorList>
            <person name="Zhang T."/>
        </authorList>
    </citation>
    <scope>NUCLEOTIDE SEQUENCE</scope>
    <source>
        <strain evidence="1">HKST-UBA01</strain>
    </source>
</reference>
<dbReference type="EMBL" id="JAGQHR010000246">
    <property type="protein sequence ID" value="MCA9727840.1"/>
    <property type="molecule type" value="Genomic_DNA"/>
</dbReference>
<evidence type="ECO:0000313" key="2">
    <source>
        <dbReference type="Proteomes" id="UP000697710"/>
    </source>
</evidence>
<evidence type="ECO:0000313" key="1">
    <source>
        <dbReference type="EMBL" id="MCA9727840.1"/>
    </source>
</evidence>
<sequence length="69" mass="7349">MSGGNFSNGGSIVDLDVTDAIRAGKNTLYVYQRDLGCGWAGVIFSATVDIDSPTPLTSTSWGNIKSMYR</sequence>
<organism evidence="1 2">
    <name type="scientific">Eiseniibacteriota bacterium</name>
    <dbReference type="NCBI Taxonomy" id="2212470"/>
    <lineage>
        <taxon>Bacteria</taxon>
        <taxon>Candidatus Eiseniibacteriota</taxon>
    </lineage>
</organism>
<comment type="caution">
    <text evidence="1">The sequence shown here is derived from an EMBL/GenBank/DDBJ whole genome shotgun (WGS) entry which is preliminary data.</text>
</comment>